<accession>A0A454XP68</accession>
<evidence type="ECO:0000256" key="3">
    <source>
        <dbReference type="ARBA" id="ARBA00023002"/>
    </source>
</evidence>
<dbReference type="InterPro" id="IPR051265">
    <property type="entry name" value="HIBADH-related_NP60_sf"/>
</dbReference>
<dbReference type="OMA" id="NALGCEY"/>
<dbReference type="GO" id="GO:0005737">
    <property type="term" value="C:cytoplasm"/>
    <property type="evidence" value="ECO:0007669"/>
    <property type="project" value="UniProtKB-ARBA"/>
</dbReference>
<dbReference type="Proteomes" id="UP000195557">
    <property type="component" value="Unassembled WGS sequence"/>
</dbReference>
<reference evidence="12 14" key="1">
    <citation type="journal article" date="2006" name="Proc. Natl. Acad. Sci. U.S.A.">
        <title>Genome analysis of the smallest free-living eukaryote Ostreococcus tauri unveils many unique features.</title>
        <authorList>
            <person name="Derelle E."/>
            <person name="Ferraz C."/>
            <person name="Rombauts S."/>
            <person name="Rouze P."/>
            <person name="Worden A.Z."/>
            <person name="Robbens S."/>
            <person name="Partensky F."/>
            <person name="Degroeve S."/>
            <person name="Echeynie S."/>
            <person name="Cooke R."/>
            <person name="Saeys Y."/>
            <person name="Wuyts J."/>
            <person name="Jabbari K."/>
            <person name="Bowler C."/>
            <person name="Panaud O."/>
            <person name="Piegu B."/>
            <person name="Ball S.G."/>
            <person name="Ral J.-P."/>
            <person name="Bouget F.-Y."/>
            <person name="Piganeau G."/>
            <person name="De Baets B."/>
            <person name="Picard A."/>
            <person name="Delseny M."/>
            <person name="Demaille J."/>
            <person name="Van de Peer Y."/>
            <person name="Moreau H."/>
        </authorList>
    </citation>
    <scope>NUCLEOTIDE SEQUENCE [LARGE SCALE GENOMIC DNA]</scope>
    <source>
        <strain evidence="12 14">OTTH0595</strain>
    </source>
</reference>
<dbReference type="Gene3D" id="3.40.50.720">
    <property type="entry name" value="NAD(P)-binding Rossmann-like Domain"/>
    <property type="match status" value="1"/>
</dbReference>
<keyword evidence="14" id="KW-1185">Reference proteome</keyword>
<dbReference type="EMBL" id="KZ155776">
    <property type="protein sequence ID" value="OUS48187.1"/>
    <property type="molecule type" value="Genomic_DNA"/>
</dbReference>
<feature type="active site" evidence="9">
    <location>
        <position position="209"/>
    </location>
</feature>
<dbReference type="PANTHER" id="PTHR43580:SF2">
    <property type="entry name" value="CYTOKINE-LIKE NUCLEAR FACTOR N-PAC"/>
    <property type="match status" value="1"/>
</dbReference>
<evidence type="ECO:0000313" key="12">
    <source>
        <dbReference type="EMBL" id="CAL53778.1"/>
    </source>
</evidence>
<evidence type="ECO:0000256" key="9">
    <source>
        <dbReference type="PIRSR" id="PIRSR000103-1"/>
    </source>
</evidence>
<dbReference type="Proteomes" id="UP000009170">
    <property type="component" value="Unassembled WGS sequence"/>
</dbReference>
<keyword evidence="2" id="KW-0521">NADP</keyword>
<dbReference type="EMBL" id="CAID01000005">
    <property type="protein sequence ID" value="CAL53778.1"/>
    <property type="molecule type" value="Genomic_DNA"/>
</dbReference>
<dbReference type="InterPro" id="IPR029154">
    <property type="entry name" value="HIBADH-like_NADP-bd"/>
</dbReference>
<dbReference type="InterPro" id="IPR013328">
    <property type="entry name" value="6PGD_dom2"/>
</dbReference>
<dbReference type="InParanoid" id="Q019Z7"/>
<dbReference type="GO" id="GO:0050661">
    <property type="term" value="F:NADP binding"/>
    <property type="evidence" value="ECO:0007669"/>
    <property type="project" value="InterPro"/>
</dbReference>
<accession>Q019Z7</accession>
<dbReference type="RefSeq" id="XP_003079120.1">
    <property type="nucleotide sequence ID" value="XM_003079072.1"/>
</dbReference>
<dbReference type="OrthoDB" id="435038at2759"/>
<dbReference type="FunFam" id="3.40.50.720:FF:000058">
    <property type="entry name" value="Putative oxidoreductase GLYR1 homolog"/>
    <property type="match status" value="1"/>
</dbReference>
<comment type="catalytic activity">
    <reaction evidence="7">
        <text>glycolate + NADP(+) = glyoxylate + NADPH + H(+)</text>
        <dbReference type="Rhea" id="RHEA:10992"/>
        <dbReference type="ChEBI" id="CHEBI:15378"/>
        <dbReference type="ChEBI" id="CHEBI:29805"/>
        <dbReference type="ChEBI" id="CHEBI:36655"/>
        <dbReference type="ChEBI" id="CHEBI:57783"/>
        <dbReference type="ChEBI" id="CHEBI:58349"/>
        <dbReference type="EC" id="1.1.1.79"/>
    </reaction>
</comment>
<gene>
    <name evidence="13" type="ORF">BE221DRAFT_204301</name>
    <name evidence="12" type="ORF">OT_ostta05g00220</name>
</gene>
<dbReference type="PIRSF" id="PIRSF000103">
    <property type="entry name" value="HIBADH"/>
    <property type="match status" value="1"/>
</dbReference>
<dbReference type="SUPFAM" id="SSF48179">
    <property type="entry name" value="6-phosphogluconate dehydrogenase C-terminal domain-like"/>
    <property type="match status" value="1"/>
</dbReference>
<dbReference type="InterPro" id="IPR006115">
    <property type="entry name" value="6PGDH_NADP-bd"/>
</dbReference>
<keyword evidence="3" id="KW-0560">Oxidoreductase</keyword>
<protein>
    <submittedName>
        <fullName evidence="12">Hydroxy monocarboxylic acid anion dehydrogenase,HIBADH-type</fullName>
    </submittedName>
</protein>
<dbReference type="GeneID" id="9833285"/>
<comment type="catalytic activity">
    <reaction evidence="6">
        <text>4-hydroxybutanoate + NADP(+) = succinate semialdehyde + NADPH + H(+)</text>
        <dbReference type="Rhea" id="RHEA:26381"/>
        <dbReference type="ChEBI" id="CHEBI:15378"/>
        <dbReference type="ChEBI" id="CHEBI:16724"/>
        <dbReference type="ChEBI" id="CHEBI:57706"/>
        <dbReference type="ChEBI" id="CHEBI:57783"/>
        <dbReference type="ChEBI" id="CHEBI:58349"/>
        <dbReference type="EC" id="1.1.1.n11"/>
    </reaction>
</comment>
<dbReference type="SUPFAM" id="SSF51735">
    <property type="entry name" value="NAD(P)-binding Rossmann-fold domains"/>
    <property type="match status" value="1"/>
</dbReference>
<comment type="similarity">
    <text evidence="1">Belongs to the HIBADH-related family. NP60 subfamily.</text>
</comment>
<reference evidence="12" key="2">
    <citation type="journal article" date="2014" name="BMC Genomics">
        <title>An improved genome of the model marine alga Ostreococcus tauri unfolds by assessing Illumina de novo assemblies.</title>
        <authorList>
            <person name="Blanc-Mathieu R."/>
            <person name="Verhelst B."/>
            <person name="Derelle E."/>
            <person name="Rombauts S."/>
            <person name="Bouget F.Y."/>
            <person name="Carre I."/>
            <person name="Chateau A."/>
            <person name="Eyre-Walker A."/>
            <person name="Grimsley N."/>
            <person name="Moreau H."/>
            <person name="Piegu B."/>
            <person name="Rivals E."/>
            <person name="Schackwitz W."/>
            <person name="Van de Peer Y."/>
            <person name="Piganeau G."/>
        </authorList>
    </citation>
    <scope>NUCLEOTIDE SEQUENCE</scope>
    <source>
        <strain evidence="12">RCC4221</strain>
    </source>
</reference>
<evidence type="ECO:0000256" key="8">
    <source>
        <dbReference type="ARBA" id="ARBA00056683"/>
    </source>
</evidence>
<keyword evidence="5" id="KW-0520">NAD</keyword>
<name>Q019Z7_OSTTA</name>
<dbReference type="InterPro" id="IPR015815">
    <property type="entry name" value="HIBADH-related"/>
</dbReference>
<dbReference type="InterPro" id="IPR008927">
    <property type="entry name" value="6-PGluconate_DH-like_C_sf"/>
</dbReference>
<evidence type="ECO:0000256" key="7">
    <source>
        <dbReference type="ARBA" id="ARBA00052769"/>
    </source>
</evidence>
<evidence type="ECO:0000256" key="1">
    <source>
        <dbReference type="ARBA" id="ARBA00007598"/>
    </source>
</evidence>
<dbReference type="Pfam" id="PF14833">
    <property type="entry name" value="NAD_binding_11"/>
    <property type="match status" value="1"/>
</dbReference>
<dbReference type="Pfam" id="PF03446">
    <property type="entry name" value="NAD_binding_2"/>
    <property type="match status" value="1"/>
</dbReference>
<dbReference type="GO" id="GO:0051287">
    <property type="term" value="F:NAD binding"/>
    <property type="evidence" value="ECO:0007669"/>
    <property type="project" value="InterPro"/>
</dbReference>
<dbReference type="PANTHER" id="PTHR43580">
    <property type="entry name" value="OXIDOREDUCTASE GLYR1-RELATED"/>
    <property type="match status" value="1"/>
</dbReference>
<evidence type="ECO:0000256" key="5">
    <source>
        <dbReference type="ARBA" id="ARBA00023027"/>
    </source>
</evidence>
<evidence type="ECO:0000313" key="14">
    <source>
        <dbReference type="Proteomes" id="UP000009170"/>
    </source>
</evidence>
<dbReference type="GO" id="GO:0030267">
    <property type="term" value="F:glyoxylate reductase (NADPH) activity"/>
    <property type="evidence" value="ECO:0007669"/>
    <property type="project" value="UniProtKB-EC"/>
</dbReference>
<evidence type="ECO:0000256" key="4">
    <source>
        <dbReference type="ARBA" id="ARBA00023016"/>
    </source>
</evidence>
<sequence>MSCASALSHARTSIVLGRRNTVHAHRRSSVVSRATTEKTSTPMKLAFLGCGIMGVPMAKNLIAAGHDVTVWNRTESATKPVVEAGATLAKTASEAARAADVVFVMVSTPEAALAVAHAAKEGLSSGKGYVDVSTVDAGTSRAIAEVVRSTGAEFLEAPVSGSKKPAEDGALIFLCAGDEGLYTRCTDPLDVMGKAHFFLGDVGQGAKMKLVVNMIMGSMMGAFAEGLTLADKSDLSQETLLQVISLGAIASPMFALKGPSMVAGNYPPAFPLKHQQKDMRLAIALADELAQDMPVAAAANELYKRARRDGCDDEDFSAVLKAVKK</sequence>
<feature type="domain" description="6-phosphogluconate dehydrogenase NADP-binding" evidence="10">
    <location>
        <begin position="44"/>
        <end position="200"/>
    </location>
</feature>
<dbReference type="STRING" id="70448.Q019Z7"/>
<feature type="domain" description="3-hydroxyisobutyrate dehydrogenase-like NAD-binding" evidence="11">
    <location>
        <begin position="203"/>
        <end position="322"/>
    </location>
</feature>
<dbReference type="KEGG" id="ota:OT_ostta05g00220"/>
<evidence type="ECO:0000259" key="10">
    <source>
        <dbReference type="Pfam" id="PF03446"/>
    </source>
</evidence>
<evidence type="ECO:0000259" key="11">
    <source>
        <dbReference type="Pfam" id="PF14833"/>
    </source>
</evidence>
<dbReference type="FunCoup" id="Q019Z7">
    <property type="interactions" value="2141"/>
</dbReference>
<keyword evidence="4" id="KW-0346">Stress response</keyword>
<dbReference type="InterPro" id="IPR036291">
    <property type="entry name" value="NAD(P)-bd_dom_sf"/>
</dbReference>
<evidence type="ECO:0000256" key="2">
    <source>
        <dbReference type="ARBA" id="ARBA00022857"/>
    </source>
</evidence>
<dbReference type="Gene3D" id="1.10.1040.10">
    <property type="entry name" value="N-(1-d-carboxylethyl)-l-norvaline Dehydrogenase, domain 2"/>
    <property type="match status" value="1"/>
</dbReference>
<evidence type="ECO:0000313" key="13">
    <source>
        <dbReference type="EMBL" id="OUS48187.1"/>
    </source>
</evidence>
<dbReference type="AlphaFoldDB" id="Q019Z7"/>
<reference evidence="13" key="3">
    <citation type="submission" date="2017-04" db="EMBL/GenBank/DDBJ databases">
        <title>Population genomics of picophytoplankton unveils novel chromosome hypervariability.</title>
        <authorList>
            <consortium name="DOE Joint Genome Institute"/>
            <person name="Blanc-Mathieu R."/>
            <person name="Krasovec M."/>
            <person name="Hebrard M."/>
            <person name="Yau S."/>
            <person name="Desgranges E."/>
            <person name="Martin J."/>
            <person name="Schackwitz W."/>
            <person name="Kuo A."/>
            <person name="Salin G."/>
            <person name="Donnadieu C."/>
            <person name="Desdevises Y."/>
            <person name="Sanchez-Ferandin S."/>
            <person name="Moreau H."/>
            <person name="Rivals E."/>
            <person name="Grigoriev I.V."/>
            <person name="Grimsley N."/>
            <person name="Eyre-Walker A."/>
            <person name="Piganeau G."/>
        </authorList>
    </citation>
    <scope>NUCLEOTIDE SEQUENCE [LARGE SCALE GENOMIC DNA]</scope>
    <source>
        <strain evidence="13">RCC 1115</strain>
    </source>
</reference>
<dbReference type="FunFam" id="1.10.1040.10:FF:000016">
    <property type="entry name" value="Glyoxylate/succinic semialdehyde reductase 2"/>
    <property type="match status" value="1"/>
</dbReference>
<comment type="function">
    <text evidence="8">Catalyzes the NADPH-dependent reduction of glyoxylate to glycolate as well as succinic semialdehyde (SSA) to gamma-hydroxybutyrate in vitro. May function in redox homeostasis and play a role in oxidative stress tolerance by detoxifying glyoxylate and SSA generated in glycolate metabolism and GABA metabolism, respectively.</text>
</comment>
<accession>A0A1Y5IHR9</accession>
<proteinExistence type="inferred from homology"/>
<evidence type="ECO:0000256" key="6">
    <source>
        <dbReference type="ARBA" id="ARBA00052582"/>
    </source>
</evidence>
<organism evidence="12 14">
    <name type="scientific">Ostreococcus tauri</name>
    <name type="common">Marine green alga</name>
    <dbReference type="NCBI Taxonomy" id="70448"/>
    <lineage>
        <taxon>Eukaryota</taxon>
        <taxon>Viridiplantae</taxon>
        <taxon>Chlorophyta</taxon>
        <taxon>Mamiellophyceae</taxon>
        <taxon>Mamiellales</taxon>
        <taxon>Bathycoccaceae</taxon>
        <taxon>Ostreococcus</taxon>
    </lineage>
</organism>